<dbReference type="EMBL" id="VLXZ01000001">
    <property type="protein sequence ID" value="TSB48315.1"/>
    <property type="molecule type" value="Genomic_DNA"/>
</dbReference>
<dbReference type="GO" id="GO:0006144">
    <property type="term" value="P:purine nucleobase metabolic process"/>
    <property type="evidence" value="ECO:0007669"/>
    <property type="project" value="UniProtKB-KW"/>
</dbReference>
<evidence type="ECO:0000256" key="1">
    <source>
        <dbReference type="ARBA" id="ARBA00001043"/>
    </source>
</evidence>
<evidence type="ECO:0000259" key="8">
    <source>
        <dbReference type="Pfam" id="PF00576"/>
    </source>
</evidence>
<accession>A0A554A3R2</accession>
<evidence type="ECO:0000256" key="2">
    <source>
        <dbReference type="ARBA" id="ARBA00002704"/>
    </source>
</evidence>
<organism evidence="9 10">
    <name type="scientific">Alkalicoccobacillus porphyridii</name>
    <dbReference type="NCBI Taxonomy" id="2597270"/>
    <lineage>
        <taxon>Bacteria</taxon>
        <taxon>Bacillati</taxon>
        <taxon>Bacillota</taxon>
        <taxon>Bacilli</taxon>
        <taxon>Bacillales</taxon>
        <taxon>Bacillaceae</taxon>
        <taxon>Alkalicoccobacillus</taxon>
    </lineage>
</organism>
<comment type="subunit">
    <text evidence="4 7">Homotetramer.</text>
</comment>
<evidence type="ECO:0000256" key="5">
    <source>
        <dbReference type="ARBA" id="ARBA00022631"/>
    </source>
</evidence>
<dbReference type="PROSITE" id="PS00768">
    <property type="entry name" value="TRANSTHYRETIN_1"/>
    <property type="match status" value="1"/>
</dbReference>
<keyword evidence="10" id="KW-1185">Reference proteome</keyword>
<dbReference type="InterPro" id="IPR023416">
    <property type="entry name" value="Transthyretin/HIU_hydrolase_d"/>
</dbReference>
<comment type="function">
    <text evidence="2">Catalyzes the hydrolysis of 5-hydroxyisourate (HIU) to 2-oxo-4-hydroxy-4-carboxy-5-ureidoimidazoline (OHCU).</text>
</comment>
<evidence type="ECO:0000313" key="9">
    <source>
        <dbReference type="EMBL" id="TSB48315.1"/>
    </source>
</evidence>
<dbReference type="InterPro" id="IPR023418">
    <property type="entry name" value="Thyroxine_BS"/>
</dbReference>
<dbReference type="PANTHER" id="PTHR10395:SF7">
    <property type="entry name" value="5-HYDROXYISOURATE HYDROLASE"/>
    <property type="match status" value="1"/>
</dbReference>
<comment type="similarity">
    <text evidence="3 7">Belongs to the transthyretin family. 5-hydroxyisourate hydrolase subfamily.</text>
</comment>
<name>A0A554A3R2_9BACI</name>
<dbReference type="OrthoDB" id="9792386at2"/>
<keyword evidence="5 7" id="KW-0659">Purine metabolism</keyword>
<reference evidence="9 10" key="1">
    <citation type="submission" date="2019-07" db="EMBL/GenBank/DDBJ databases">
        <authorList>
            <person name="Park Y.J."/>
            <person name="Jeong S.E."/>
            <person name="Jung H.S."/>
        </authorList>
    </citation>
    <scope>NUCLEOTIDE SEQUENCE [LARGE SCALE GENOMIC DNA]</scope>
    <source>
        <strain evidence="10">P16(2019)</strain>
    </source>
</reference>
<dbReference type="Gene3D" id="2.60.40.180">
    <property type="entry name" value="Transthyretin/hydroxyisourate hydrolase domain"/>
    <property type="match status" value="1"/>
</dbReference>
<comment type="caution">
    <text evidence="9">The sequence shown here is derived from an EMBL/GenBank/DDBJ whole genome shotgun (WGS) entry which is preliminary data.</text>
</comment>
<evidence type="ECO:0000256" key="3">
    <source>
        <dbReference type="ARBA" id="ARBA00009850"/>
    </source>
</evidence>
<gene>
    <name evidence="9" type="primary">uraH</name>
    <name evidence="9" type="ORF">FN960_01820</name>
</gene>
<proteinExistence type="inferred from homology"/>
<feature type="domain" description="Transthyretin/hydroxyisourate hydrolase" evidence="8">
    <location>
        <begin position="4"/>
        <end position="117"/>
    </location>
</feature>
<dbReference type="PROSITE" id="PS00769">
    <property type="entry name" value="TRANSTHYRETIN_2"/>
    <property type="match status" value="1"/>
</dbReference>
<keyword evidence="6 7" id="KW-0378">Hydrolase</keyword>
<evidence type="ECO:0000256" key="7">
    <source>
        <dbReference type="RuleBase" id="RU361270"/>
    </source>
</evidence>
<dbReference type="Proteomes" id="UP000318521">
    <property type="component" value="Unassembled WGS sequence"/>
</dbReference>
<evidence type="ECO:0000313" key="10">
    <source>
        <dbReference type="Proteomes" id="UP000318521"/>
    </source>
</evidence>
<protein>
    <recommendedName>
        <fullName evidence="7">5-hydroxyisourate hydrolase</fullName>
        <shortName evidence="7">HIU hydrolase</shortName>
        <shortName evidence="7">HIUHase</shortName>
        <ecNumber evidence="7">3.5.2.17</ecNumber>
    </recommendedName>
</protein>
<evidence type="ECO:0000256" key="6">
    <source>
        <dbReference type="ARBA" id="ARBA00022801"/>
    </source>
</evidence>
<dbReference type="EC" id="3.5.2.17" evidence="7"/>
<dbReference type="InterPro" id="IPR014306">
    <property type="entry name" value="Hydroxyisourate_hydrolase"/>
</dbReference>
<dbReference type="NCBIfam" id="TIGR02962">
    <property type="entry name" value="hdxy_isourate"/>
    <property type="match status" value="1"/>
</dbReference>
<dbReference type="Pfam" id="PF00576">
    <property type="entry name" value="Transthyretin"/>
    <property type="match status" value="1"/>
</dbReference>
<dbReference type="GO" id="GO:0033971">
    <property type="term" value="F:hydroxyisourate hydrolase activity"/>
    <property type="evidence" value="ECO:0007669"/>
    <property type="project" value="UniProtKB-EC"/>
</dbReference>
<dbReference type="RefSeq" id="WP_143846660.1">
    <property type="nucleotide sequence ID" value="NZ_VLXZ01000001.1"/>
</dbReference>
<evidence type="ECO:0000256" key="4">
    <source>
        <dbReference type="ARBA" id="ARBA00011881"/>
    </source>
</evidence>
<dbReference type="SUPFAM" id="SSF49472">
    <property type="entry name" value="Transthyretin (synonym: prealbumin)"/>
    <property type="match status" value="1"/>
</dbReference>
<comment type="catalytic activity">
    <reaction evidence="1 7">
        <text>5-hydroxyisourate + H2O = 5-hydroxy-2-oxo-4-ureido-2,5-dihydro-1H-imidazole-5-carboxylate + H(+)</text>
        <dbReference type="Rhea" id="RHEA:23736"/>
        <dbReference type="ChEBI" id="CHEBI:15377"/>
        <dbReference type="ChEBI" id="CHEBI:15378"/>
        <dbReference type="ChEBI" id="CHEBI:18072"/>
        <dbReference type="ChEBI" id="CHEBI:58639"/>
        <dbReference type="EC" id="3.5.2.17"/>
    </reaction>
</comment>
<sequence>MTEVTTHVLDLSRGCPAEEVEINVYYVLSESHKEHLTRIKTNGDGRVNQPLVNVEQFRDGEYEFHYSVGPYFRKNQLIFERPHFLEVVVTRVFLSEDVNQYHIPLLISPWGYQVYRGS</sequence>
<dbReference type="AlphaFoldDB" id="A0A554A3R2"/>
<dbReference type="PANTHER" id="PTHR10395">
    <property type="entry name" value="URICASE AND TRANSTHYRETIN-RELATED"/>
    <property type="match status" value="1"/>
</dbReference>
<dbReference type="InterPro" id="IPR023419">
    <property type="entry name" value="Transthyretin_CS"/>
</dbReference>
<dbReference type="InterPro" id="IPR036817">
    <property type="entry name" value="Transthyretin/HIU_hydrolase_sf"/>
</dbReference>